<sequence>MSNLNSVPYDPAEYLTTAEDVKSYLEACLEENDPQLFIKALGIAARSQGMAEISKQTGLGRESLYKSFGEGKHPRFETVFKVIQALGLEFRLQPHMATA</sequence>
<dbReference type="EMBL" id="CP054020">
    <property type="protein sequence ID" value="QKI89223.1"/>
    <property type="molecule type" value="Genomic_DNA"/>
</dbReference>
<dbReference type="InterPro" id="IPR010982">
    <property type="entry name" value="Lambda_DNA-bd_dom_sf"/>
</dbReference>
<dbReference type="KEGG" id="txa:HQN79_06420"/>
<gene>
    <name evidence="1" type="ORF">HQN79_06420</name>
</gene>
<accession>A0A7D4SSC3</accession>
<organism evidence="1 2">
    <name type="scientific">Thiomicrorhabdus xiamenensis</name>
    <dbReference type="NCBI Taxonomy" id="2739063"/>
    <lineage>
        <taxon>Bacteria</taxon>
        <taxon>Pseudomonadati</taxon>
        <taxon>Pseudomonadota</taxon>
        <taxon>Gammaproteobacteria</taxon>
        <taxon>Thiotrichales</taxon>
        <taxon>Piscirickettsiaceae</taxon>
        <taxon>Thiomicrorhabdus</taxon>
    </lineage>
</organism>
<evidence type="ECO:0000313" key="2">
    <source>
        <dbReference type="Proteomes" id="UP000504724"/>
    </source>
</evidence>
<proteinExistence type="predicted"/>
<protein>
    <submittedName>
        <fullName evidence="1">Putative addiction module antidote protein</fullName>
    </submittedName>
</protein>
<dbReference type="Pfam" id="PF21716">
    <property type="entry name" value="dnstrm_HI1420"/>
    <property type="match status" value="1"/>
</dbReference>
<reference evidence="1 2" key="1">
    <citation type="submission" date="2020-05" db="EMBL/GenBank/DDBJ databases">
        <title>Thiomicrorhabdus sediminis sp.nov. and Thiomicrorhabdus xiamenensis sp.nov., novel sulfur-oxidizing bacteria isolated from coastal sediment.</title>
        <authorList>
            <person name="Liu X."/>
        </authorList>
    </citation>
    <scope>NUCLEOTIDE SEQUENCE [LARGE SCALE GENOMIC DNA]</scope>
    <source>
        <strain evidence="1 2">G2</strain>
    </source>
</reference>
<name>A0A7D4SSC3_9GAMM</name>
<dbReference type="AlphaFoldDB" id="A0A7D4SSC3"/>
<dbReference type="GO" id="GO:0003677">
    <property type="term" value="F:DNA binding"/>
    <property type="evidence" value="ECO:0007669"/>
    <property type="project" value="InterPro"/>
</dbReference>
<dbReference type="RefSeq" id="WP_173285121.1">
    <property type="nucleotide sequence ID" value="NZ_CP054020.1"/>
</dbReference>
<dbReference type="NCBIfam" id="TIGR02684">
    <property type="entry name" value="dnstrm_HI1420"/>
    <property type="match status" value="1"/>
</dbReference>
<keyword evidence="2" id="KW-1185">Reference proteome</keyword>
<evidence type="ECO:0000313" key="1">
    <source>
        <dbReference type="EMBL" id="QKI89223.1"/>
    </source>
</evidence>
<dbReference type="SUPFAM" id="SSF47413">
    <property type="entry name" value="lambda repressor-like DNA-binding domains"/>
    <property type="match status" value="1"/>
</dbReference>
<dbReference type="PANTHER" id="PTHR40275:SF1">
    <property type="entry name" value="SSL7038 PROTEIN"/>
    <property type="match status" value="1"/>
</dbReference>
<dbReference type="Proteomes" id="UP000504724">
    <property type="component" value="Chromosome"/>
</dbReference>
<dbReference type="PANTHER" id="PTHR40275">
    <property type="entry name" value="SSL7038 PROTEIN"/>
    <property type="match status" value="1"/>
</dbReference>
<dbReference type="InterPro" id="IPR014057">
    <property type="entry name" value="HI1420"/>
</dbReference>